<dbReference type="EMBL" id="AP024749">
    <property type="protein sequence ID" value="BCY27239.1"/>
    <property type="molecule type" value="Genomic_DNA"/>
</dbReference>
<keyword evidence="2" id="KW-1185">Reference proteome</keyword>
<sequence length="320" mass="37930">MIFFKKTFKLLKHFIKNIKLFIIYFPYLDFKKTKQREIIIVFDGNFGHGGLVDRLKGIVSFYAISKEINANFKIYFKHPFHLETFLEPNQYNWLATDSDLKWNPFQTKFLFLMDNFSFNWIKTIQKSNKQKFIVYANIDYLNTIYTEKHSDVLKKKWSALFQELFKKSNLLQKELDNLNLPSEYLAIHSRFTSLLGDFQDTTIRTVSIARKKEILVVLKDEIERIKGDLPKIVFSDSITFLNYIKSNSDVMVLEGNPSHIDVKNSESDNENLKTFVDFFVISEAKRIYLLRTKEMYNSAFSKYASYIHNEEFYNIGINES</sequence>
<gene>
    <name evidence="1" type="ORF">KK2020170_01070</name>
</gene>
<accession>A0ABM7S2P8</accession>
<proteinExistence type="predicted"/>
<evidence type="ECO:0000313" key="1">
    <source>
        <dbReference type="EMBL" id="BCY27239.1"/>
    </source>
</evidence>
<dbReference type="RefSeq" id="WP_221258876.1">
    <property type="nucleotide sequence ID" value="NZ_AP024749.1"/>
</dbReference>
<reference evidence="1 2" key="1">
    <citation type="submission" date="2021-06" db="EMBL/GenBank/DDBJ databases">
        <title>Whole genome sequences of Flavobacterium sp. KK2020170 and assembly.</title>
        <authorList>
            <person name="Kitahara K."/>
            <person name="Miyoshi S."/>
            <person name="Uesaka K."/>
        </authorList>
    </citation>
    <scope>NUCLEOTIDE SEQUENCE [LARGE SCALE GENOMIC DNA]</scope>
    <source>
        <strain evidence="1 2">KK2020170</strain>
    </source>
</reference>
<evidence type="ECO:0000313" key="2">
    <source>
        <dbReference type="Proteomes" id="UP000825258"/>
    </source>
</evidence>
<organism evidence="1 2">
    <name type="scientific">Flavobacterium okayamense</name>
    <dbReference type="NCBI Taxonomy" id="2830782"/>
    <lineage>
        <taxon>Bacteria</taxon>
        <taxon>Pseudomonadati</taxon>
        <taxon>Bacteroidota</taxon>
        <taxon>Flavobacteriia</taxon>
        <taxon>Flavobacteriales</taxon>
        <taxon>Flavobacteriaceae</taxon>
        <taxon>Flavobacterium</taxon>
    </lineage>
</organism>
<protein>
    <submittedName>
        <fullName evidence="1">Uncharacterized protein</fullName>
    </submittedName>
</protein>
<dbReference type="Proteomes" id="UP000825258">
    <property type="component" value="Chromosome"/>
</dbReference>
<name>A0ABM7S2P8_9FLAO</name>